<feature type="repeat" description="PPR" evidence="15">
    <location>
        <begin position="541"/>
        <end position="575"/>
    </location>
</feature>
<feature type="repeat" description="PPR" evidence="15">
    <location>
        <begin position="947"/>
        <end position="981"/>
    </location>
</feature>
<dbReference type="FunFam" id="1.25.40.10:FF:000441">
    <property type="entry name" value="Pentatricopeptide repeat-containing protein mitochondrial"/>
    <property type="match status" value="1"/>
</dbReference>
<comment type="similarity">
    <text evidence="13">Belongs to the peptidase S33 family. ABHD4/ABHD5 subfamily.</text>
</comment>
<evidence type="ECO:0000256" key="10">
    <source>
        <dbReference type="ARBA" id="ARBA00023209"/>
    </source>
</evidence>
<dbReference type="InterPro" id="IPR046960">
    <property type="entry name" value="PPR_At4g14850-like_plant"/>
</dbReference>
<dbReference type="eggNOG" id="KOG4197">
    <property type="taxonomic scope" value="Eukaryota"/>
</dbReference>
<dbReference type="GO" id="GO:0005737">
    <property type="term" value="C:cytoplasm"/>
    <property type="evidence" value="ECO:0007669"/>
    <property type="project" value="UniProtKB-SubCell"/>
</dbReference>
<evidence type="ECO:0000256" key="13">
    <source>
        <dbReference type="ARBA" id="ARBA00038097"/>
    </source>
</evidence>
<dbReference type="Proteomes" id="UP000008021">
    <property type="component" value="Chromosome 9"/>
</dbReference>
<dbReference type="HOGENOM" id="CLU_010820_0_0_1"/>
<dbReference type="Gene3D" id="1.25.40.10">
    <property type="entry name" value="Tetratricopeptide repeat domain"/>
    <property type="match status" value="6"/>
</dbReference>
<evidence type="ECO:0000256" key="5">
    <source>
        <dbReference type="ARBA" id="ARBA00022516"/>
    </source>
</evidence>
<dbReference type="Gene3D" id="3.40.50.1820">
    <property type="entry name" value="alpha/beta hydrolase"/>
    <property type="match status" value="1"/>
</dbReference>
<evidence type="ECO:0000256" key="4">
    <source>
        <dbReference type="ARBA" id="ARBA00022490"/>
    </source>
</evidence>
<dbReference type="Gramene" id="OMERI09G12360.1">
    <property type="protein sequence ID" value="OMERI09G12360.1"/>
    <property type="gene ID" value="OMERI09G12360"/>
</dbReference>
<feature type="domain" description="AB hydrolase-1" evidence="16">
    <location>
        <begin position="116"/>
        <end position="233"/>
    </location>
</feature>
<keyword evidence="18" id="KW-1185">Reference proteome</keyword>
<keyword evidence="11" id="KW-1208">Phospholipid metabolism</keyword>
<evidence type="ECO:0000256" key="14">
    <source>
        <dbReference type="ARBA" id="ARBA00075419"/>
    </source>
</evidence>
<reference evidence="17" key="1">
    <citation type="submission" date="2015-04" db="UniProtKB">
        <authorList>
            <consortium name="EnsemblPlants"/>
        </authorList>
    </citation>
    <scope>IDENTIFICATION</scope>
</reference>
<dbReference type="EnsemblPlants" id="OMERI09G12360.1">
    <property type="protein sequence ID" value="OMERI09G12360.1"/>
    <property type="gene ID" value="OMERI09G12360"/>
</dbReference>
<evidence type="ECO:0000256" key="12">
    <source>
        <dbReference type="ARBA" id="ARBA00023315"/>
    </source>
</evidence>
<reference evidence="17" key="2">
    <citation type="submission" date="2018-05" db="EMBL/GenBank/DDBJ databases">
        <title>OmerRS3 (Oryza meridionalis Reference Sequence Version 3).</title>
        <authorList>
            <person name="Zhang J."/>
            <person name="Kudrna D."/>
            <person name="Lee S."/>
            <person name="Talag J."/>
            <person name="Welchert J."/>
            <person name="Wing R.A."/>
        </authorList>
    </citation>
    <scope>NUCLEOTIDE SEQUENCE [LARGE SCALE GENOMIC DNA]</scope>
    <source>
        <strain evidence="17">cv. OR44</strain>
    </source>
</reference>
<comment type="subcellular location">
    <subcellularLocation>
        <location evidence="2">Cytoplasm</location>
    </subcellularLocation>
</comment>
<dbReference type="FunFam" id="1.25.40.10:FF:001082">
    <property type="entry name" value="Pentatricopeptide repeat-containing protein mitochondrial"/>
    <property type="match status" value="1"/>
</dbReference>
<evidence type="ECO:0000256" key="15">
    <source>
        <dbReference type="PROSITE-ProRule" id="PRU00708"/>
    </source>
</evidence>
<evidence type="ECO:0000256" key="2">
    <source>
        <dbReference type="ARBA" id="ARBA00004496"/>
    </source>
</evidence>
<dbReference type="PANTHER" id="PTHR47926:SF465">
    <property type="entry name" value="PENTATRICOPEPTIDE REPEAT (PPR-LIKE) SUPERFAMILY PROTEIN"/>
    <property type="match status" value="1"/>
</dbReference>
<keyword evidence="6" id="KW-0808">Transferase</keyword>
<dbReference type="Pfam" id="PF20431">
    <property type="entry name" value="E_motif"/>
    <property type="match status" value="1"/>
</dbReference>
<dbReference type="InterPro" id="IPR000073">
    <property type="entry name" value="AB_hydrolase_1"/>
</dbReference>
<dbReference type="GO" id="GO:0008654">
    <property type="term" value="P:phospholipid biosynthetic process"/>
    <property type="evidence" value="ECO:0007669"/>
    <property type="project" value="UniProtKB-KW"/>
</dbReference>
<evidence type="ECO:0000259" key="16">
    <source>
        <dbReference type="Pfam" id="PF00561"/>
    </source>
</evidence>
<evidence type="ECO:0000256" key="8">
    <source>
        <dbReference type="ARBA" id="ARBA00022946"/>
    </source>
</evidence>
<dbReference type="AlphaFoldDB" id="A0A0E0ETX6"/>
<evidence type="ECO:0000256" key="6">
    <source>
        <dbReference type="ARBA" id="ARBA00022679"/>
    </source>
</evidence>
<feature type="repeat" description="PPR" evidence="15">
    <location>
        <begin position="841"/>
        <end position="876"/>
    </location>
</feature>
<evidence type="ECO:0000313" key="18">
    <source>
        <dbReference type="Proteomes" id="UP000008021"/>
    </source>
</evidence>
<dbReference type="Pfam" id="PF01535">
    <property type="entry name" value="PPR"/>
    <property type="match status" value="6"/>
</dbReference>
<evidence type="ECO:0000313" key="17">
    <source>
        <dbReference type="EnsemblPlants" id="OMERI09G12360.1"/>
    </source>
</evidence>
<protein>
    <recommendedName>
        <fullName evidence="3">1-acylglycerol-3-phosphate O-acyltransferase</fullName>
        <ecNumber evidence="3">2.3.1.51</ecNumber>
    </recommendedName>
    <alternativeName>
        <fullName evidence="14">Lipid droplet-binding protein CGI-58 homolog</fullName>
    </alternativeName>
</protein>
<dbReference type="GO" id="GO:0003723">
    <property type="term" value="F:RNA binding"/>
    <property type="evidence" value="ECO:0007669"/>
    <property type="project" value="InterPro"/>
</dbReference>
<dbReference type="Pfam" id="PF13041">
    <property type="entry name" value="PPR_2"/>
    <property type="match status" value="2"/>
</dbReference>
<evidence type="ECO:0000256" key="1">
    <source>
        <dbReference type="ARBA" id="ARBA00001141"/>
    </source>
</evidence>
<dbReference type="InterPro" id="IPR002885">
    <property type="entry name" value="PPR_rpt"/>
</dbReference>
<dbReference type="InterPro" id="IPR046848">
    <property type="entry name" value="E_motif"/>
</dbReference>
<accession>A0A0E0ETX6</accession>
<dbReference type="GO" id="GO:0003841">
    <property type="term" value="F:1-acylglycerol-3-phosphate O-acyltransferase activity"/>
    <property type="evidence" value="ECO:0007669"/>
    <property type="project" value="UniProtKB-EC"/>
</dbReference>
<dbReference type="EC" id="2.3.1.51" evidence="3"/>
<dbReference type="FunFam" id="1.25.40.10:FF:001093">
    <property type="entry name" value="Pentatricopeptide repeat-containing protein At2g34400"/>
    <property type="match status" value="1"/>
</dbReference>
<keyword evidence="10" id="KW-0594">Phospholipid biosynthesis</keyword>
<evidence type="ECO:0000256" key="9">
    <source>
        <dbReference type="ARBA" id="ARBA00023098"/>
    </source>
</evidence>
<keyword evidence="9" id="KW-0443">Lipid metabolism</keyword>
<comment type="catalytic activity">
    <reaction evidence="1">
        <text>a 1-acyl-sn-glycero-3-phosphate + an acyl-CoA = a 1,2-diacyl-sn-glycero-3-phosphate + CoA</text>
        <dbReference type="Rhea" id="RHEA:19709"/>
        <dbReference type="ChEBI" id="CHEBI:57287"/>
        <dbReference type="ChEBI" id="CHEBI:57970"/>
        <dbReference type="ChEBI" id="CHEBI:58342"/>
        <dbReference type="ChEBI" id="CHEBI:58608"/>
        <dbReference type="EC" id="2.3.1.51"/>
    </reaction>
</comment>
<dbReference type="InterPro" id="IPR029058">
    <property type="entry name" value="AB_hydrolase_fold"/>
</dbReference>
<feature type="repeat" description="PPR" evidence="15">
    <location>
        <begin position="444"/>
        <end position="478"/>
    </location>
</feature>
<dbReference type="FunFam" id="3.40.50.1820:FF:000124">
    <property type="entry name" value="Probable 1-acylglycerol-3-phosphate O-acyltransferase"/>
    <property type="match status" value="1"/>
</dbReference>
<feature type="repeat" description="PPR" evidence="15">
    <location>
        <begin position="704"/>
        <end position="739"/>
    </location>
</feature>
<dbReference type="PROSITE" id="PS51375">
    <property type="entry name" value="PPR"/>
    <property type="match status" value="6"/>
</dbReference>
<feature type="repeat" description="PPR" evidence="15">
    <location>
        <begin position="806"/>
        <end position="840"/>
    </location>
</feature>
<keyword evidence="5" id="KW-0444">Lipid biosynthesis</keyword>
<dbReference type="STRING" id="40149.A0A0E0ETX6"/>
<dbReference type="Pfam" id="PF00561">
    <property type="entry name" value="Abhydrolase_1"/>
    <property type="match status" value="1"/>
</dbReference>
<name>A0A0E0ETX6_9ORYZ</name>
<keyword evidence="12" id="KW-0012">Acyltransferase</keyword>
<keyword evidence="7" id="KW-0677">Repeat</keyword>
<evidence type="ECO:0000256" key="7">
    <source>
        <dbReference type="ARBA" id="ARBA00022737"/>
    </source>
</evidence>
<dbReference type="NCBIfam" id="TIGR00756">
    <property type="entry name" value="PPR"/>
    <property type="match status" value="2"/>
</dbReference>
<proteinExistence type="inferred from homology"/>
<dbReference type="GO" id="GO:0009451">
    <property type="term" value="P:RNA modification"/>
    <property type="evidence" value="ECO:0007669"/>
    <property type="project" value="InterPro"/>
</dbReference>
<dbReference type="InterPro" id="IPR011990">
    <property type="entry name" value="TPR-like_helical_dom_sf"/>
</dbReference>
<evidence type="ECO:0000256" key="3">
    <source>
        <dbReference type="ARBA" id="ARBA00013211"/>
    </source>
</evidence>
<evidence type="ECO:0000256" key="11">
    <source>
        <dbReference type="ARBA" id="ARBA00023264"/>
    </source>
</evidence>
<dbReference type="PRINTS" id="PR00111">
    <property type="entry name" value="ABHYDROLASE"/>
</dbReference>
<keyword evidence="4" id="KW-0963">Cytoplasm</keyword>
<dbReference type="PANTHER" id="PTHR47926">
    <property type="entry name" value="PENTATRICOPEPTIDE REPEAT-CONTAINING PROTEIN"/>
    <property type="match status" value="1"/>
</dbReference>
<organism evidence="17">
    <name type="scientific">Oryza meridionalis</name>
    <dbReference type="NCBI Taxonomy" id="40149"/>
    <lineage>
        <taxon>Eukaryota</taxon>
        <taxon>Viridiplantae</taxon>
        <taxon>Streptophyta</taxon>
        <taxon>Embryophyta</taxon>
        <taxon>Tracheophyta</taxon>
        <taxon>Spermatophyta</taxon>
        <taxon>Magnoliopsida</taxon>
        <taxon>Liliopsida</taxon>
        <taxon>Poales</taxon>
        <taxon>Poaceae</taxon>
        <taxon>BOP clade</taxon>
        <taxon>Oryzoideae</taxon>
        <taxon>Oryzeae</taxon>
        <taxon>Oryzinae</taxon>
        <taxon>Oryza</taxon>
    </lineage>
</organism>
<dbReference type="SUPFAM" id="SSF53474">
    <property type="entry name" value="alpha/beta-Hydrolases"/>
    <property type="match status" value="1"/>
</dbReference>
<keyword evidence="8" id="KW-0809">Transit peptide</keyword>
<sequence>MRRAAATAVTVTTTRMAAEGMSTAAAAAEATATATPAAGSRWGRAWPSALRWIPTSTERIIAAEKRLLSIVKTGYVQEQVNIGSAPPGSKVRWFRSSSDEPRFINTVTFDSEENAPTLVMVHGYGASQGFFFRNFDALASRFRVIAIDQLGWGGSSRPDFTCKSTEETEAWFIDSFEEWRKAKNLSNFILLGHSFGGYVAAKYALQHPEHVQHLILVGPAGFSSETEHSSEWLTKFRATWKGMLVNHLWESNFTPQRIVRGLGPWGPGLVQRYTSARFGSHSTGELLTEQESTLLTDYIYHTLAAKASGELCLKHIFSFGAFARKPLLQRWEEVCFIDFIDLYKYDLFGKAWVARRSPRRRRSSQLMAIWGANPRTCTQRHRLYRLSHQRTGGSLTLALTSMSAAAAAGRYGGLAAATSRIASHGRAGDAAAARAVFDAMPRRDAIAWNAMLTAYARAARPRAALALFARMRAPDAFSLTAALAAAAALRSPAAGAQLHGRLLRLGLRAPLPVGNALVSMYAKCARAADAARAFREMPERNAVSWCSLLHAFVVSGHMELAHELFDEMPRKSNVAWNTLLMGHSRSGNAKRCLAQFNQMRMSGVTCDDATLCILVDACAELPNPSTGFAIHKVVVQSGWNGIPEVNNSLISFYTKFSLLDCAVQIFESMKTRTTASWNSLIDAHARFGYIEQAALLFESAPETNVISWTAMIGGFARNGLTSEALAHFVKMLTQEYIQPDDFTFGAVLHACASTPCLASGRMFHSCAFQGGFASYLYVANSLVDMYAKCGDVEGANNIFDAIHQKDLVSWNTMLFGFAINGLPKEALEVYEIMTYHNVSPDEVTFTGLLTACSHSGLLEQGRSFFESMVSVHGVQPKPEHLSCVLDMYARSGNIAKAIEMMEQYPEIVKSPGSGLSEALLSFCSSENLDFWVGRKVGDDVVARAPARDTGYVMLSNLLCASGRWDEAERVRRAMAEQGVKKSPGCSWIEVKGKVKVIFRSTHWVCQWSLLLKEDDKEAVKIGCQKLEVTVMEFFSKSRWNWRGRLNF</sequence>